<evidence type="ECO:0008006" key="10">
    <source>
        <dbReference type="Google" id="ProtNLM"/>
    </source>
</evidence>
<dbReference type="PATRIC" id="fig|1392540.3.peg.2202"/>
<evidence type="ECO:0000259" key="7">
    <source>
        <dbReference type="Pfam" id="PF08281"/>
    </source>
</evidence>
<keyword evidence="9" id="KW-1185">Reference proteome</keyword>
<gene>
    <name evidence="8" type="ORF">P256_02281</name>
</gene>
<dbReference type="InterPro" id="IPR013249">
    <property type="entry name" value="RNA_pol_sigma70_r4_t2"/>
</dbReference>
<dbReference type="GO" id="GO:0003677">
    <property type="term" value="F:DNA binding"/>
    <property type="evidence" value="ECO:0007669"/>
    <property type="project" value="InterPro"/>
</dbReference>
<dbReference type="STRING" id="1392540.P256_02281"/>
<dbReference type="SUPFAM" id="SSF88946">
    <property type="entry name" value="Sigma2 domain of RNA polymerase sigma factors"/>
    <property type="match status" value="1"/>
</dbReference>
<dbReference type="RefSeq" id="WP_023273891.1">
    <property type="nucleotide sequence ID" value="NZ_KI530735.1"/>
</dbReference>
<dbReference type="EMBL" id="AYER01000009">
    <property type="protein sequence ID" value="ESK37845.1"/>
    <property type="molecule type" value="Genomic_DNA"/>
</dbReference>
<dbReference type="eggNOG" id="COG1595">
    <property type="taxonomic scope" value="Bacteria"/>
</dbReference>
<evidence type="ECO:0000256" key="1">
    <source>
        <dbReference type="ARBA" id="ARBA00010641"/>
    </source>
</evidence>
<dbReference type="PANTHER" id="PTHR43133">
    <property type="entry name" value="RNA POLYMERASE ECF-TYPE SIGMA FACTO"/>
    <property type="match status" value="1"/>
</dbReference>
<dbReference type="AlphaFoldDB" id="V2TQ86"/>
<dbReference type="InterPro" id="IPR013324">
    <property type="entry name" value="RNA_pol_sigma_r3/r4-like"/>
</dbReference>
<feature type="compositionally biased region" description="Polar residues" evidence="5">
    <location>
        <begin position="1"/>
        <end position="10"/>
    </location>
</feature>
<dbReference type="SUPFAM" id="SSF88659">
    <property type="entry name" value="Sigma3 and sigma4 domains of RNA polymerase sigma factors"/>
    <property type="match status" value="1"/>
</dbReference>
<reference evidence="8 9" key="1">
    <citation type="submission" date="2013-10" db="EMBL/GenBank/DDBJ databases">
        <title>The Genome Sequence of Acinetobacter nectaris CIP 110549.</title>
        <authorList>
            <consortium name="The Broad Institute Genomics Platform"/>
            <consortium name="The Broad Institute Genome Sequencing Center for Infectious Disease"/>
            <person name="Cerqueira G."/>
            <person name="Feldgarden M."/>
            <person name="Courvalin P."/>
            <person name="Grillot-Courvalin C."/>
            <person name="Clermont D."/>
            <person name="Rocha E."/>
            <person name="Yoon E.-J."/>
            <person name="Nemec A."/>
            <person name="Young S.K."/>
            <person name="Zeng Q."/>
            <person name="Gargeya S."/>
            <person name="Fitzgerald M."/>
            <person name="Abouelleil A."/>
            <person name="Alvarado L."/>
            <person name="Berlin A.M."/>
            <person name="Chapman S.B."/>
            <person name="Gainer-Dewar J."/>
            <person name="Goldberg J."/>
            <person name="Gnerre S."/>
            <person name="Griggs A."/>
            <person name="Gujja S."/>
            <person name="Hansen M."/>
            <person name="Howarth C."/>
            <person name="Imamovic A."/>
            <person name="Ireland A."/>
            <person name="Larimer J."/>
            <person name="McCowan C."/>
            <person name="Murphy C."/>
            <person name="Pearson M."/>
            <person name="Poon T.W."/>
            <person name="Priest M."/>
            <person name="Roberts A."/>
            <person name="Saif S."/>
            <person name="Shea T."/>
            <person name="Sykes S."/>
            <person name="Wortman J."/>
            <person name="Nusbaum C."/>
            <person name="Birren B."/>
        </authorList>
    </citation>
    <scope>NUCLEOTIDE SEQUENCE [LARGE SCALE GENOMIC DNA]</scope>
    <source>
        <strain evidence="8 9">CIP 110549</strain>
    </source>
</reference>
<evidence type="ECO:0000259" key="6">
    <source>
        <dbReference type="Pfam" id="PF04542"/>
    </source>
</evidence>
<dbReference type="NCBIfam" id="NF006550">
    <property type="entry name" value="PRK09047.1"/>
    <property type="match status" value="1"/>
</dbReference>
<evidence type="ECO:0000256" key="3">
    <source>
        <dbReference type="ARBA" id="ARBA00023082"/>
    </source>
</evidence>
<dbReference type="Proteomes" id="UP000023785">
    <property type="component" value="Unassembled WGS sequence"/>
</dbReference>
<dbReference type="PANTHER" id="PTHR43133:SF64">
    <property type="entry name" value="ECF SIGMA FACTOR"/>
    <property type="match status" value="1"/>
</dbReference>
<evidence type="ECO:0000256" key="5">
    <source>
        <dbReference type="SAM" id="MobiDB-lite"/>
    </source>
</evidence>
<dbReference type="InterPro" id="IPR013325">
    <property type="entry name" value="RNA_pol_sigma_r2"/>
</dbReference>
<name>V2TQ86_9GAMM</name>
<dbReference type="NCBIfam" id="TIGR02937">
    <property type="entry name" value="sigma70-ECF"/>
    <property type="match status" value="1"/>
</dbReference>
<dbReference type="GO" id="GO:0006352">
    <property type="term" value="P:DNA-templated transcription initiation"/>
    <property type="evidence" value="ECO:0007669"/>
    <property type="project" value="InterPro"/>
</dbReference>
<feature type="domain" description="RNA polymerase sigma factor 70 region 4 type 2" evidence="7">
    <location>
        <begin position="145"/>
        <end position="196"/>
    </location>
</feature>
<feature type="domain" description="RNA polymerase sigma-70 region 2" evidence="6">
    <location>
        <begin position="55"/>
        <end position="103"/>
    </location>
</feature>
<dbReference type="InterPro" id="IPR039425">
    <property type="entry name" value="RNA_pol_sigma-70-like"/>
</dbReference>
<proteinExistence type="inferred from homology"/>
<comment type="similarity">
    <text evidence="1">Belongs to the sigma-70 factor family. ECF subfamily.</text>
</comment>
<evidence type="ECO:0000256" key="2">
    <source>
        <dbReference type="ARBA" id="ARBA00023015"/>
    </source>
</evidence>
<dbReference type="HOGENOM" id="CLU_047691_15_2_6"/>
<keyword evidence="4" id="KW-0804">Transcription</keyword>
<dbReference type="InterPro" id="IPR036388">
    <property type="entry name" value="WH-like_DNA-bd_sf"/>
</dbReference>
<dbReference type="Pfam" id="PF04542">
    <property type="entry name" value="Sigma70_r2"/>
    <property type="match status" value="1"/>
</dbReference>
<sequence>MTGYSISMDRTPNDTEPTKELVCHPKTSVEQRLKFFMHDVTGRALVMMETATQNQQGIAMDLVQEAFIALHRAYPNKTLDEWYPLFYTILNNKLQDWRRKEKRHTNLFSFFRKAPSEDEIDEEINIADEQQLEPSLQLVQTATIEEIRSAIQDLPTRQQQAFMLRAWEEFDTQTTAQIMQCTEGSVKTHYHRAIQSLKQKLSHLHNEYGGSSHES</sequence>
<evidence type="ECO:0000313" key="8">
    <source>
        <dbReference type="EMBL" id="ESK37845.1"/>
    </source>
</evidence>
<dbReference type="Gene3D" id="1.10.1740.10">
    <property type="match status" value="1"/>
</dbReference>
<evidence type="ECO:0000313" key="9">
    <source>
        <dbReference type="Proteomes" id="UP000023785"/>
    </source>
</evidence>
<accession>V2TQ86</accession>
<organism evidence="8 9">
    <name type="scientific">Acinetobacter nectaris CIP 110549</name>
    <dbReference type="NCBI Taxonomy" id="1392540"/>
    <lineage>
        <taxon>Bacteria</taxon>
        <taxon>Pseudomonadati</taxon>
        <taxon>Pseudomonadota</taxon>
        <taxon>Gammaproteobacteria</taxon>
        <taxon>Moraxellales</taxon>
        <taxon>Moraxellaceae</taxon>
        <taxon>Acinetobacter</taxon>
    </lineage>
</organism>
<feature type="region of interest" description="Disordered" evidence="5">
    <location>
        <begin position="1"/>
        <end position="20"/>
    </location>
</feature>
<comment type="caution">
    <text evidence="8">The sequence shown here is derived from an EMBL/GenBank/DDBJ whole genome shotgun (WGS) entry which is preliminary data.</text>
</comment>
<dbReference type="GO" id="GO:0016987">
    <property type="term" value="F:sigma factor activity"/>
    <property type="evidence" value="ECO:0007669"/>
    <property type="project" value="UniProtKB-KW"/>
</dbReference>
<dbReference type="Gene3D" id="1.10.10.10">
    <property type="entry name" value="Winged helix-like DNA-binding domain superfamily/Winged helix DNA-binding domain"/>
    <property type="match status" value="1"/>
</dbReference>
<dbReference type="InterPro" id="IPR007627">
    <property type="entry name" value="RNA_pol_sigma70_r2"/>
</dbReference>
<evidence type="ECO:0000256" key="4">
    <source>
        <dbReference type="ARBA" id="ARBA00023163"/>
    </source>
</evidence>
<dbReference type="Pfam" id="PF08281">
    <property type="entry name" value="Sigma70_r4_2"/>
    <property type="match status" value="1"/>
</dbReference>
<feature type="compositionally biased region" description="Basic and acidic residues" evidence="5">
    <location>
        <begin position="11"/>
        <end position="20"/>
    </location>
</feature>
<protein>
    <recommendedName>
        <fullName evidence="10">RNA polymerase sigma factor</fullName>
    </recommendedName>
</protein>
<dbReference type="CDD" id="cd06171">
    <property type="entry name" value="Sigma70_r4"/>
    <property type="match status" value="1"/>
</dbReference>
<keyword evidence="3" id="KW-0731">Sigma factor</keyword>
<dbReference type="InterPro" id="IPR014284">
    <property type="entry name" value="RNA_pol_sigma-70_dom"/>
</dbReference>
<keyword evidence="2" id="KW-0805">Transcription regulation</keyword>